<evidence type="ECO:0000256" key="4">
    <source>
        <dbReference type="ARBA" id="ARBA00022679"/>
    </source>
</evidence>
<dbReference type="Proteomes" id="UP000256763">
    <property type="component" value="Unassembled WGS sequence"/>
</dbReference>
<dbReference type="PIRSF" id="PIRSF005572">
    <property type="entry name" value="NifS"/>
    <property type="match status" value="1"/>
</dbReference>
<keyword evidence="14" id="KW-1185">Reference proteome</keyword>
<dbReference type="SUPFAM" id="SSF53383">
    <property type="entry name" value="PLP-dependent transferases"/>
    <property type="match status" value="1"/>
</dbReference>
<gene>
    <name evidence="13" type="ORF">CAL65_07090</name>
</gene>
<keyword evidence="9" id="KW-0411">Iron-sulfur</keyword>
<name>A0A3E0X0Y7_9GAMM</name>
<comment type="caution">
    <text evidence="13">The sequence shown here is derived from an EMBL/GenBank/DDBJ whole genome shotgun (WGS) entry which is preliminary data.</text>
</comment>
<dbReference type="GO" id="GO:0046872">
    <property type="term" value="F:metal ion binding"/>
    <property type="evidence" value="ECO:0007669"/>
    <property type="project" value="UniProtKB-KW"/>
</dbReference>
<comment type="similarity">
    <text evidence="2">Belongs to the class-V pyridoxal-phosphate-dependent aminotransferase family. NifS/IscS subfamily.</text>
</comment>
<dbReference type="PANTHER" id="PTHR11601">
    <property type="entry name" value="CYSTEINE DESULFURYLASE FAMILY MEMBER"/>
    <property type="match status" value="1"/>
</dbReference>
<protein>
    <recommendedName>
        <fullName evidence="3">cysteine desulfurase</fullName>
        <ecNumber evidence="3">2.8.1.7</ecNumber>
    </recommendedName>
</protein>
<dbReference type="EMBL" id="NFZW01000005">
    <property type="protein sequence ID" value="RFA38091.1"/>
    <property type="molecule type" value="Genomic_DNA"/>
</dbReference>
<accession>A0A3E0X0Y7</accession>
<comment type="cofactor">
    <cofactor evidence="1 11">
        <name>pyridoxal 5'-phosphate</name>
        <dbReference type="ChEBI" id="CHEBI:597326"/>
    </cofactor>
</comment>
<evidence type="ECO:0000313" key="14">
    <source>
        <dbReference type="Proteomes" id="UP000256763"/>
    </source>
</evidence>
<evidence type="ECO:0000256" key="5">
    <source>
        <dbReference type="ARBA" id="ARBA00022714"/>
    </source>
</evidence>
<organism evidence="13 14">
    <name type="scientific">Alkalilimnicola ehrlichii</name>
    <dbReference type="NCBI Taxonomy" id="351052"/>
    <lineage>
        <taxon>Bacteria</taxon>
        <taxon>Pseudomonadati</taxon>
        <taxon>Pseudomonadota</taxon>
        <taxon>Gammaproteobacteria</taxon>
        <taxon>Chromatiales</taxon>
        <taxon>Ectothiorhodospiraceae</taxon>
        <taxon>Alkalilimnicola</taxon>
    </lineage>
</organism>
<evidence type="ECO:0000256" key="11">
    <source>
        <dbReference type="RuleBase" id="RU004504"/>
    </source>
</evidence>
<dbReference type="InterPro" id="IPR016454">
    <property type="entry name" value="Cysteine_dSase"/>
</dbReference>
<feature type="domain" description="Aminotransferase class V" evidence="12">
    <location>
        <begin position="6"/>
        <end position="368"/>
    </location>
</feature>
<dbReference type="InterPro" id="IPR015421">
    <property type="entry name" value="PyrdxlP-dep_Trfase_major"/>
</dbReference>
<keyword evidence="8" id="KW-0408">Iron</keyword>
<evidence type="ECO:0000256" key="1">
    <source>
        <dbReference type="ARBA" id="ARBA00001933"/>
    </source>
</evidence>
<proteinExistence type="inferred from homology"/>
<dbReference type="PANTHER" id="PTHR11601:SF34">
    <property type="entry name" value="CYSTEINE DESULFURASE"/>
    <property type="match status" value="1"/>
</dbReference>
<keyword evidence="6" id="KW-0479">Metal-binding</keyword>
<dbReference type="GO" id="GO:0051537">
    <property type="term" value="F:2 iron, 2 sulfur cluster binding"/>
    <property type="evidence" value="ECO:0007669"/>
    <property type="project" value="UniProtKB-KW"/>
</dbReference>
<dbReference type="RefSeq" id="WP_116347640.1">
    <property type="nucleotide sequence ID" value="NZ_NFZW01000005.1"/>
</dbReference>
<keyword evidence="4" id="KW-0808">Transferase</keyword>
<dbReference type="EC" id="2.8.1.7" evidence="3"/>
<keyword evidence="5" id="KW-0001">2Fe-2S</keyword>
<dbReference type="Gene3D" id="3.40.640.10">
    <property type="entry name" value="Type I PLP-dependent aspartate aminotransferase-like (Major domain)"/>
    <property type="match status" value="1"/>
</dbReference>
<dbReference type="AlphaFoldDB" id="A0A3E0X0Y7"/>
<dbReference type="InterPro" id="IPR000192">
    <property type="entry name" value="Aminotrans_V_dom"/>
</dbReference>
<dbReference type="Pfam" id="PF00266">
    <property type="entry name" value="Aminotran_5"/>
    <property type="match status" value="1"/>
</dbReference>
<evidence type="ECO:0000256" key="10">
    <source>
        <dbReference type="ARBA" id="ARBA00050776"/>
    </source>
</evidence>
<dbReference type="FunFam" id="3.40.640.10:FF:000003">
    <property type="entry name" value="Cysteine desulfurase IscS"/>
    <property type="match status" value="1"/>
</dbReference>
<dbReference type="InterPro" id="IPR015424">
    <property type="entry name" value="PyrdxlP-dep_Trfase"/>
</dbReference>
<evidence type="ECO:0000256" key="7">
    <source>
        <dbReference type="ARBA" id="ARBA00022898"/>
    </source>
</evidence>
<evidence type="ECO:0000256" key="3">
    <source>
        <dbReference type="ARBA" id="ARBA00012239"/>
    </source>
</evidence>
<dbReference type="GO" id="GO:0031071">
    <property type="term" value="F:cysteine desulfurase activity"/>
    <property type="evidence" value="ECO:0007669"/>
    <property type="project" value="UniProtKB-EC"/>
</dbReference>
<evidence type="ECO:0000259" key="12">
    <source>
        <dbReference type="Pfam" id="PF00266"/>
    </source>
</evidence>
<reference evidence="14" key="1">
    <citation type="submission" date="2017-05" db="EMBL/GenBank/DDBJ databases">
        <authorList>
            <person name="Sharma S."/>
            <person name="Sidhu C."/>
            <person name="Pinnaka A.K."/>
        </authorList>
    </citation>
    <scope>NUCLEOTIDE SEQUENCE [LARGE SCALE GENOMIC DNA]</scope>
    <source>
        <strain evidence="14">AK93</strain>
    </source>
</reference>
<evidence type="ECO:0000256" key="2">
    <source>
        <dbReference type="ARBA" id="ARBA00006490"/>
    </source>
</evidence>
<keyword evidence="7" id="KW-0663">Pyridoxal phosphate</keyword>
<sequence length="405" mass="43826">MASDTVYLDYAATTPLDPRVAEAMAMCLQRSGAFANPASQHEPGLQAAALVERARAHVAALIKADPAEIVWTSCATESNNLAIKGAARFYKQRRGRHIVTVRTEHKSVLEACIALEAEGFDIEFLETGAEGRVTVEQLQKTLREDTVLVSIMHANNETGVVQDIERLAPIVKANGSLLHVDAVQSAGRLTLDMQQWPVDLLSLSAHKLYGPKGVGALYVRARPRVRLQALLHGGDQEGRLRPGTVPTHQVVGMGEAYRLAAEEAEADNRRTAALKQRLWHRLVELDGVFRNGAEDACAPHIINLAFAGVHGEALAAELQGLAVASGSACTSASAAPSHVLRAMGVPDQLAHSSLRFSFGRFSTEQDVDDAVEIVRAGVERLRRFSPIWRAYRNGEALATLYDRAG</sequence>
<evidence type="ECO:0000313" key="13">
    <source>
        <dbReference type="EMBL" id="RFA38091.1"/>
    </source>
</evidence>
<dbReference type="InterPro" id="IPR020578">
    <property type="entry name" value="Aminotrans_V_PyrdxlP_BS"/>
</dbReference>
<evidence type="ECO:0000256" key="6">
    <source>
        <dbReference type="ARBA" id="ARBA00022723"/>
    </source>
</evidence>
<evidence type="ECO:0000256" key="8">
    <source>
        <dbReference type="ARBA" id="ARBA00023004"/>
    </source>
</evidence>
<comment type="catalytic activity">
    <reaction evidence="10">
        <text>(sulfur carrier)-H + L-cysteine = (sulfur carrier)-SH + L-alanine</text>
        <dbReference type="Rhea" id="RHEA:43892"/>
        <dbReference type="Rhea" id="RHEA-COMP:14737"/>
        <dbReference type="Rhea" id="RHEA-COMP:14739"/>
        <dbReference type="ChEBI" id="CHEBI:29917"/>
        <dbReference type="ChEBI" id="CHEBI:35235"/>
        <dbReference type="ChEBI" id="CHEBI:57972"/>
        <dbReference type="ChEBI" id="CHEBI:64428"/>
        <dbReference type="EC" id="2.8.1.7"/>
    </reaction>
</comment>
<dbReference type="InterPro" id="IPR015422">
    <property type="entry name" value="PyrdxlP-dep_Trfase_small"/>
</dbReference>
<dbReference type="PROSITE" id="PS00595">
    <property type="entry name" value="AA_TRANSFER_CLASS_5"/>
    <property type="match status" value="1"/>
</dbReference>
<evidence type="ECO:0000256" key="9">
    <source>
        <dbReference type="ARBA" id="ARBA00023014"/>
    </source>
</evidence>
<dbReference type="Gene3D" id="3.90.1150.10">
    <property type="entry name" value="Aspartate Aminotransferase, domain 1"/>
    <property type="match status" value="1"/>
</dbReference>